<keyword evidence="3" id="KW-0560">Oxidoreductase</keyword>
<accession>A0ABW5FZ41</accession>
<organism evidence="6 7">
    <name type="scientific">Amycolatopsis pigmentata</name>
    <dbReference type="NCBI Taxonomy" id="450801"/>
    <lineage>
        <taxon>Bacteria</taxon>
        <taxon>Bacillati</taxon>
        <taxon>Actinomycetota</taxon>
        <taxon>Actinomycetes</taxon>
        <taxon>Pseudonocardiales</taxon>
        <taxon>Pseudonocardiaceae</taxon>
        <taxon>Amycolatopsis</taxon>
    </lineage>
</organism>
<dbReference type="SUPFAM" id="SSF51905">
    <property type="entry name" value="FAD/NAD(P)-binding domain"/>
    <property type="match status" value="1"/>
</dbReference>
<dbReference type="RefSeq" id="WP_378267404.1">
    <property type="nucleotide sequence ID" value="NZ_JBHUKR010000011.1"/>
</dbReference>
<dbReference type="Gene3D" id="3.50.50.60">
    <property type="entry name" value="FAD/NAD(P)-binding domain"/>
    <property type="match status" value="1"/>
</dbReference>
<evidence type="ECO:0000259" key="5">
    <source>
        <dbReference type="Pfam" id="PF01494"/>
    </source>
</evidence>
<dbReference type="Pfam" id="PF01494">
    <property type="entry name" value="FAD_binding_3"/>
    <property type="match status" value="1"/>
</dbReference>
<dbReference type="InterPro" id="IPR002938">
    <property type="entry name" value="FAD-bd"/>
</dbReference>
<keyword evidence="4" id="KW-0503">Monooxygenase</keyword>
<dbReference type="Proteomes" id="UP001597417">
    <property type="component" value="Unassembled WGS sequence"/>
</dbReference>
<evidence type="ECO:0000313" key="7">
    <source>
        <dbReference type="Proteomes" id="UP001597417"/>
    </source>
</evidence>
<dbReference type="PANTHER" id="PTHR46972:SF1">
    <property type="entry name" value="FAD DEPENDENT OXIDOREDUCTASE DOMAIN-CONTAINING PROTEIN"/>
    <property type="match status" value="1"/>
</dbReference>
<evidence type="ECO:0000256" key="4">
    <source>
        <dbReference type="ARBA" id="ARBA00023033"/>
    </source>
</evidence>
<evidence type="ECO:0000313" key="6">
    <source>
        <dbReference type="EMBL" id="MFD2419414.1"/>
    </source>
</evidence>
<name>A0ABW5FZ41_9PSEU</name>
<evidence type="ECO:0000256" key="3">
    <source>
        <dbReference type="ARBA" id="ARBA00023002"/>
    </source>
</evidence>
<keyword evidence="7" id="KW-1185">Reference proteome</keyword>
<gene>
    <name evidence="6" type="ORF">ACFSXZ_24090</name>
</gene>
<feature type="domain" description="FAD-binding" evidence="5">
    <location>
        <begin position="5"/>
        <end position="167"/>
    </location>
</feature>
<keyword evidence="2" id="KW-0274">FAD</keyword>
<sequence>MNRSITIIGAGLAGLTLARVLHIHGIPSTIYEAEASPMSRTQGGQLDIHDVNGQVALDECRLLDQFRSIINFGAESMRFLSSDGELVGEIPDDGKLSNPEVLRGELRRILIESLPDGTIHWGRKVDSIDARGGGVPFTVTFADGLTVDTDVLVGADGAWSRVRAFLSGASPEYLGTVWVETFLHDVDKRHQRSAALVGRGAMLAMEPGRGIFGHREANDVIHTYVVMKKPLDWMSSTDFSDREQALTNLAAELGDGWAPELLELITSGETTPVARPIWGLPLGHTWDQVPGAMLIGDAAHLTPPDGDGANWALYDGAQLGKAIAASPGDIESAFSGFAAEMLPRSAASSRAGYQSFEQTFGYNAPENLRNMMDRATTYGRRHRR</sequence>
<evidence type="ECO:0000256" key="1">
    <source>
        <dbReference type="ARBA" id="ARBA00022630"/>
    </source>
</evidence>
<dbReference type="EMBL" id="JBHUKR010000011">
    <property type="protein sequence ID" value="MFD2419414.1"/>
    <property type="molecule type" value="Genomic_DNA"/>
</dbReference>
<dbReference type="InterPro" id="IPR036188">
    <property type="entry name" value="FAD/NAD-bd_sf"/>
</dbReference>
<evidence type="ECO:0000256" key="2">
    <source>
        <dbReference type="ARBA" id="ARBA00022827"/>
    </source>
</evidence>
<dbReference type="PRINTS" id="PR00420">
    <property type="entry name" value="RNGMNOXGNASE"/>
</dbReference>
<proteinExistence type="predicted"/>
<dbReference type="PANTHER" id="PTHR46972">
    <property type="entry name" value="MONOOXYGENASE ASQM-RELATED"/>
    <property type="match status" value="1"/>
</dbReference>
<reference evidence="7" key="1">
    <citation type="journal article" date="2019" name="Int. J. Syst. Evol. Microbiol.">
        <title>The Global Catalogue of Microorganisms (GCM) 10K type strain sequencing project: providing services to taxonomists for standard genome sequencing and annotation.</title>
        <authorList>
            <consortium name="The Broad Institute Genomics Platform"/>
            <consortium name="The Broad Institute Genome Sequencing Center for Infectious Disease"/>
            <person name="Wu L."/>
            <person name="Ma J."/>
        </authorList>
    </citation>
    <scope>NUCLEOTIDE SEQUENCE [LARGE SCALE GENOMIC DNA]</scope>
    <source>
        <strain evidence="7">CGMCC 4.7645</strain>
    </source>
</reference>
<comment type="caution">
    <text evidence="6">The sequence shown here is derived from an EMBL/GenBank/DDBJ whole genome shotgun (WGS) entry which is preliminary data.</text>
</comment>
<protein>
    <submittedName>
        <fullName evidence="6">FAD-dependent oxidoreductase</fullName>
    </submittedName>
</protein>
<keyword evidence="1" id="KW-0285">Flavoprotein</keyword>